<dbReference type="InterPro" id="IPR036259">
    <property type="entry name" value="MFS_trans_sf"/>
</dbReference>
<evidence type="ECO:0000313" key="10">
    <source>
        <dbReference type="Proteomes" id="UP000270296"/>
    </source>
</evidence>
<keyword evidence="6 7" id="KW-0472">Membrane</keyword>
<dbReference type="GO" id="GO:0016020">
    <property type="term" value="C:membrane"/>
    <property type="evidence" value="ECO:0007669"/>
    <property type="project" value="UniProtKB-SubCell"/>
</dbReference>
<feature type="transmembrane region" description="Helical" evidence="7">
    <location>
        <begin position="210"/>
        <end position="233"/>
    </location>
</feature>
<keyword evidence="10" id="KW-1185">Reference proteome</keyword>
<feature type="transmembrane region" description="Helical" evidence="7">
    <location>
        <begin position="147"/>
        <end position="164"/>
    </location>
</feature>
<reference evidence="11" key="1">
    <citation type="submission" date="2016-06" db="UniProtKB">
        <authorList>
            <consortium name="WormBaseParasite"/>
        </authorList>
    </citation>
    <scope>IDENTIFICATION</scope>
</reference>
<name>A0A183IZ37_9BILA</name>
<dbReference type="GO" id="GO:0006820">
    <property type="term" value="P:monoatomic anion transport"/>
    <property type="evidence" value="ECO:0007669"/>
    <property type="project" value="TreeGrafter"/>
</dbReference>
<dbReference type="Pfam" id="PF07690">
    <property type="entry name" value="MFS_1"/>
    <property type="match status" value="1"/>
</dbReference>
<dbReference type="InterPro" id="IPR020846">
    <property type="entry name" value="MFS_dom"/>
</dbReference>
<keyword evidence="4" id="KW-0769">Symport</keyword>
<dbReference type="AlphaFoldDB" id="A0A183IZ37"/>
<dbReference type="SUPFAM" id="SSF103473">
    <property type="entry name" value="MFS general substrate transporter"/>
    <property type="match status" value="1"/>
</dbReference>
<dbReference type="PROSITE" id="PS50850">
    <property type="entry name" value="MFS"/>
    <property type="match status" value="1"/>
</dbReference>
<dbReference type="WBParaSite" id="SBAD_0000920601-mRNA-1">
    <property type="protein sequence ID" value="SBAD_0000920601-mRNA-1"/>
    <property type="gene ID" value="SBAD_0000920601"/>
</dbReference>
<dbReference type="InterPro" id="IPR011701">
    <property type="entry name" value="MFS"/>
</dbReference>
<dbReference type="FunFam" id="1.20.1250.20:FF:000003">
    <property type="entry name" value="Solute carrier family 17 member 3"/>
    <property type="match status" value="1"/>
</dbReference>
<evidence type="ECO:0000256" key="2">
    <source>
        <dbReference type="ARBA" id="ARBA00022448"/>
    </source>
</evidence>
<dbReference type="InterPro" id="IPR050382">
    <property type="entry name" value="MFS_Na/Anion_cotransporter"/>
</dbReference>
<evidence type="ECO:0000256" key="1">
    <source>
        <dbReference type="ARBA" id="ARBA00004141"/>
    </source>
</evidence>
<evidence type="ECO:0000259" key="8">
    <source>
        <dbReference type="PROSITE" id="PS50850"/>
    </source>
</evidence>
<feature type="transmembrane region" description="Helical" evidence="7">
    <location>
        <begin position="240"/>
        <end position="262"/>
    </location>
</feature>
<sequence>MENAINTVICVAGCDVAIKPDFVFTVDSSEREKYIASVRPLRYGDGKYVKNLRIILNNPWVPFVSSTPADHRFIDDEERAFLAESAPKGSVKAPRLRDFPWRAVFLSVPVWATFVSTVTYTWSLYVLLTGLPTYFGTVLGFDLQSNGIVSALPYLLLAIIQMLAGQIADSLRVRLHLTTTLVRKIMDVTGHLVPGILIAVVGYSGCDSRAAVTLLILSIGITGLCSAGCLINFLDLCPKYAGIVFGISNTLGTVSGIIGPIVTGTVTKGNPSIYSWRVVFLIAAGLYFLSSVTYSFFGDAKVQSWAMDDVEKSNE</sequence>
<evidence type="ECO:0000256" key="5">
    <source>
        <dbReference type="ARBA" id="ARBA00022989"/>
    </source>
</evidence>
<dbReference type="Proteomes" id="UP000270296">
    <property type="component" value="Unassembled WGS sequence"/>
</dbReference>
<protein>
    <submittedName>
        <fullName evidence="11">MFS domain-containing protein</fullName>
    </submittedName>
</protein>
<organism evidence="11">
    <name type="scientific">Soboliphyme baturini</name>
    <dbReference type="NCBI Taxonomy" id="241478"/>
    <lineage>
        <taxon>Eukaryota</taxon>
        <taxon>Metazoa</taxon>
        <taxon>Ecdysozoa</taxon>
        <taxon>Nematoda</taxon>
        <taxon>Enoplea</taxon>
        <taxon>Dorylaimia</taxon>
        <taxon>Dioctophymatida</taxon>
        <taxon>Dioctophymatoidea</taxon>
        <taxon>Soboliphymatidae</taxon>
        <taxon>Soboliphyme</taxon>
    </lineage>
</organism>
<evidence type="ECO:0000256" key="6">
    <source>
        <dbReference type="ARBA" id="ARBA00023136"/>
    </source>
</evidence>
<keyword evidence="2" id="KW-0813">Transport</keyword>
<comment type="subcellular location">
    <subcellularLocation>
        <location evidence="1">Membrane</location>
        <topology evidence="1">Multi-pass membrane protein</topology>
    </subcellularLocation>
</comment>
<evidence type="ECO:0000313" key="11">
    <source>
        <dbReference type="WBParaSite" id="SBAD_0000920601-mRNA-1"/>
    </source>
</evidence>
<keyword evidence="3 7" id="KW-0812">Transmembrane</keyword>
<feature type="transmembrane region" description="Helical" evidence="7">
    <location>
        <begin position="274"/>
        <end position="297"/>
    </location>
</feature>
<evidence type="ECO:0000256" key="3">
    <source>
        <dbReference type="ARBA" id="ARBA00022692"/>
    </source>
</evidence>
<evidence type="ECO:0000256" key="4">
    <source>
        <dbReference type="ARBA" id="ARBA00022847"/>
    </source>
</evidence>
<reference evidence="9 10" key="2">
    <citation type="submission" date="2018-11" db="EMBL/GenBank/DDBJ databases">
        <authorList>
            <consortium name="Pathogen Informatics"/>
        </authorList>
    </citation>
    <scope>NUCLEOTIDE SEQUENCE [LARGE SCALE GENOMIC DNA]</scope>
</reference>
<dbReference type="EMBL" id="UZAM01012076">
    <property type="protein sequence ID" value="VDP19921.1"/>
    <property type="molecule type" value="Genomic_DNA"/>
</dbReference>
<evidence type="ECO:0000256" key="7">
    <source>
        <dbReference type="SAM" id="Phobius"/>
    </source>
</evidence>
<feature type="domain" description="Major facilitator superfamily (MFS) profile" evidence="8">
    <location>
        <begin position="109"/>
        <end position="315"/>
    </location>
</feature>
<accession>A0A183IZ37</accession>
<keyword evidence="5 7" id="KW-1133">Transmembrane helix</keyword>
<dbReference type="Gene3D" id="1.20.1250.20">
    <property type="entry name" value="MFS general substrate transporter like domains"/>
    <property type="match status" value="1"/>
</dbReference>
<dbReference type="PANTHER" id="PTHR11662">
    <property type="entry name" value="SOLUTE CARRIER FAMILY 17"/>
    <property type="match status" value="1"/>
</dbReference>
<evidence type="ECO:0000313" key="9">
    <source>
        <dbReference type="EMBL" id="VDP19921.1"/>
    </source>
</evidence>
<feature type="transmembrane region" description="Helical" evidence="7">
    <location>
        <begin position="185"/>
        <end position="204"/>
    </location>
</feature>
<proteinExistence type="predicted"/>
<dbReference type="PANTHER" id="PTHR11662:SF399">
    <property type="entry name" value="FI19708P1-RELATED"/>
    <property type="match status" value="1"/>
</dbReference>
<dbReference type="GO" id="GO:0015293">
    <property type="term" value="F:symporter activity"/>
    <property type="evidence" value="ECO:0007669"/>
    <property type="project" value="UniProtKB-KW"/>
</dbReference>
<gene>
    <name evidence="9" type="ORF">SBAD_LOCUS8885</name>
</gene>
<dbReference type="OrthoDB" id="2985014at2759"/>
<feature type="transmembrane region" description="Helical" evidence="7">
    <location>
        <begin position="103"/>
        <end position="127"/>
    </location>
</feature>